<feature type="modified residue" description="4-aspartylphosphate" evidence="6">
    <location>
        <position position="51"/>
    </location>
</feature>
<dbReference type="SUPFAM" id="SSF52172">
    <property type="entry name" value="CheY-like"/>
    <property type="match status" value="1"/>
</dbReference>
<evidence type="ECO:0000259" key="8">
    <source>
        <dbReference type="PROSITE" id="PS50110"/>
    </source>
</evidence>
<feature type="DNA-binding region" description="OmpR/PhoB-type" evidence="7">
    <location>
        <begin position="118"/>
        <end position="212"/>
    </location>
</feature>
<evidence type="ECO:0000313" key="11">
    <source>
        <dbReference type="Proteomes" id="UP000094580"/>
    </source>
</evidence>
<dbReference type="CDD" id="cd00383">
    <property type="entry name" value="trans_reg_C"/>
    <property type="match status" value="1"/>
</dbReference>
<dbReference type="PROSITE" id="PS51755">
    <property type="entry name" value="OMPR_PHOB"/>
    <property type="match status" value="1"/>
</dbReference>
<dbReference type="Pfam" id="PF00072">
    <property type="entry name" value="Response_reg"/>
    <property type="match status" value="1"/>
</dbReference>
<keyword evidence="1 6" id="KW-0597">Phosphoprotein</keyword>
<name>A0ABX2ZV60_9BACI</name>
<comment type="caution">
    <text evidence="10">The sequence shown here is derived from an EMBL/GenBank/DDBJ whole genome shotgun (WGS) entry which is preliminary data.</text>
</comment>
<organism evidence="10 11">
    <name type="scientific">Gottfriedia luciferensis</name>
    <dbReference type="NCBI Taxonomy" id="178774"/>
    <lineage>
        <taxon>Bacteria</taxon>
        <taxon>Bacillati</taxon>
        <taxon>Bacillota</taxon>
        <taxon>Bacilli</taxon>
        <taxon>Bacillales</taxon>
        <taxon>Bacillaceae</taxon>
        <taxon>Gottfriedia</taxon>
    </lineage>
</organism>
<keyword evidence="2" id="KW-0902">Two-component regulatory system</keyword>
<dbReference type="PANTHER" id="PTHR48111:SF73">
    <property type="entry name" value="ALKALINE PHOSPHATASE SYNTHESIS TRANSCRIPTIONAL REGULATORY PROTEIN PHOP"/>
    <property type="match status" value="1"/>
</dbReference>
<dbReference type="GO" id="GO:0003677">
    <property type="term" value="F:DNA binding"/>
    <property type="evidence" value="ECO:0007669"/>
    <property type="project" value="UniProtKB-KW"/>
</dbReference>
<keyword evidence="11" id="KW-1185">Reference proteome</keyword>
<evidence type="ECO:0000256" key="2">
    <source>
        <dbReference type="ARBA" id="ARBA00023012"/>
    </source>
</evidence>
<dbReference type="PANTHER" id="PTHR48111">
    <property type="entry name" value="REGULATOR OF RPOS"/>
    <property type="match status" value="1"/>
</dbReference>
<dbReference type="Gene3D" id="3.40.50.2300">
    <property type="match status" value="1"/>
</dbReference>
<evidence type="ECO:0000259" key="9">
    <source>
        <dbReference type="PROSITE" id="PS51755"/>
    </source>
</evidence>
<feature type="domain" description="OmpR/PhoB-type" evidence="9">
    <location>
        <begin position="118"/>
        <end position="212"/>
    </location>
</feature>
<accession>A0ABX2ZV60</accession>
<dbReference type="EMBL" id="MDKC01000002">
    <property type="protein sequence ID" value="ODG93259.1"/>
    <property type="molecule type" value="Genomic_DNA"/>
</dbReference>
<dbReference type="InterPro" id="IPR039420">
    <property type="entry name" value="WalR-like"/>
</dbReference>
<dbReference type="InterPro" id="IPR001867">
    <property type="entry name" value="OmpR/PhoB-type_DNA-bd"/>
</dbReference>
<feature type="domain" description="Response regulatory" evidence="8">
    <location>
        <begin position="2"/>
        <end position="115"/>
    </location>
</feature>
<dbReference type="SMART" id="SM00448">
    <property type="entry name" value="REC"/>
    <property type="match status" value="1"/>
</dbReference>
<keyword evidence="4 7" id="KW-0238">DNA-binding</keyword>
<reference evidence="10 11" key="1">
    <citation type="submission" date="2016-07" db="EMBL/GenBank/DDBJ databases">
        <authorList>
            <person name="Townsley L."/>
            <person name="Shank E.A."/>
        </authorList>
    </citation>
    <scope>NUCLEOTIDE SEQUENCE [LARGE SCALE GENOMIC DNA]</scope>
    <source>
        <strain evidence="10 11">CH01</strain>
    </source>
</reference>
<keyword evidence="3" id="KW-0805">Transcription regulation</keyword>
<evidence type="ECO:0000256" key="3">
    <source>
        <dbReference type="ARBA" id="ARBA00023015"/>
    </source>
</evidence>
<dbReference type="InterPro" id="IPR011006">
    <property type="entry name" value="CheY-like_superfamily"/>
</dbReference>
<dbReference type="InterPro" id="IPR036388">
    <property type="entry name" value="WH-like_DNA-bd_sf"/>
</dbReference>
<evidence type="ECO:0000256" key="7">
    <source>
        <dbReference type="PROSITE-ProRule" id="PRU01091"/>
    </source>
</evidence>
<evidence type="ECO:0000256" key="1">
    <source>
        <dbReference type="ARBA" id="ARBA00022553"/>
    </source>
</evidence>
<dbReference type="PROSITE" id="PS50110">
    <property type="entry name" value="RESPONSE_REGULATORY"/>
    <property type="match status" value="1"/>
</dbReference>
<proteinExistence type="predicted"/>
<keyword evidence="5" id="KW-0804">Transcription</keyword>
<dbReference type="Pfam" id="PF00486">
    <property type="entry name" value="Trans_reg_C"/>
    <property type="match status" value="1"/>
</dbReference>
<evidence type="ECO:0000256" key="5">
    <source>
        <dbReference type="ARBA" id="ARBA00023163"/>
    </source>
</evidence>
<evidence type="ECO:0000256" key="6">
    <source>
        <dbReference type="PROSITE-ProRule" id="PRU00169"/>
    </source>
</evidence>
<dbReference type="CDD" id="cd17574">
    <property type="entry name" value="REC_OmpR"/>
    <property type="match status" value="1"/>
</dbReference>
<sequence>MNILIADDEKDMLKILQAYFKKEGYTVFLAEDGEQAIEIFYSEKIDLAILDWMMPFNSGMNVCKEIKKNGETKVLMLTAKSEDEDELLALKQGADDYVRKPFHPGVLITRAKKLLKEEHLIVIGNIKVDFKGKIAFKNEENLNLTKKEIDLLSCFVRNRGNILSREDLLVNVWGIDYDGDDRTVDTHIRRLREKIGEDLIQTHRGLGYSLIKEK</sequence>
<dbReference type="InterPro" id="IPR001789">
    <property type="entry name" value="Sig_transdc_resp-reg_receiver"/>
</dbReference>
<dbReference type="Gene3D" id="1.10.10.10">
    <property type="entry name" value="Winged helix-like DNA-binding domain superfamily/Winged helix DNA-binding domain"/>
    <property type="match status" value="1"/>
</dbReference>
<evidence type="ECO:0000313" key="10">
    <source>
        <dbReference type="EMBL" id="ODG93259.1"/>
    </source>
</evidence>
<dbReference type="RefSeq" id="WP_069032337.1">
    <property type="nucleotide sequence ID" value="NZ_MDKC01000002.1"/>
</dbReference>
<protein>
    <submittedName>
        <fullName evidence="10">DNA-binding response regulator</fullName>
    </submittedName>
</protein>
<evidence type="ECO:0000256" key="4">
    <source>
        <dbReference type="ARBA" id="ARBA00023125"/>
    </source>
</evidence>
<dbReference type="SMART" id="SM00862">
    <property type="entry name" value="Trans_reg_C"/>
    <property type="match status" value="1"/>
</dbReference>
<dbReference type="Proteomes" id="UP000094580">
    <property type="component" value="Unassembled WGS sequence"/>
</dbReference>
<gene>
    <name evidence="10" type="ORF">BED47_02935</name>
</gene>